<protein>
    <recommendedName>
        <fullName evidence="2">peptide-methionine (S)-S-oxide reductase</fullName>
        <ecNumber evidence="2">1.8.4.11</ecNumber>
    </recommendedName>
    <alternativeName>
        <fullName evidence="5">Peptide-methionine (S)-S-oxide reductase</fullName>
    </alternativeName>
    <alternativeName>
        <fullName evidence="4">Protein-methionine-S-oxide reductase</fullName>
    </alternativeName>
</protein>
<dbReference type="EC" id="1.8.4.11" evidence="2"/>
<dbReference type="InterPro" id="IPR050162">
    <property type="entry name" value="MsrA_MetSO_reductase"/>
</dbReference>
<dbReference type="SUPFAM" id="SSF55068">
    <property type="entry name" value="Peptide methionine sulfoxide reductase"/>
    <property type="match status" value="1"/>
</dbReference>
<sequence>MPPPSAVQAASLAPHIFLPKNLFHKSLQPSIVRSCPPLFLSQSRRIRTSSVFASPSLNNSSNALRIRTPAAAASATEASVPYNIYASTEGAKITQGPDDDVPESGMQFAEFAAGHFWGIELAFQRVPGVTKTEVGFSQGFRHNPTWGDVNCGNTMHAEVVRVQYDPNECSYETLLDTFWSIHDPTTLDRQGYDLGTQYRSGIYFYSAEQERAARESLERQQQKLNKKIVTEIMPAKKFYRAGDIHQQRLSKFGHPAEKGCKEPIRRYGRHYKV</sequence>
<comment type="catalytic activity">
    <reaction evidence="7">
        <text>[thioredoxin]-disulfide + L-methionine + H2O = L-methionine (S)-S-oxide + [thioredoxin]-dithiol</text>
        <dbReference type="Rhea" id="RHEA:19993"/>
        <dbReference type="Rhea" id="RHEA-COMP:10698"/>
        <dbReference type="Rhea" id="RHEA-COMP:10700"/>
        <dbReference type="ChEBI" id="CHEBI:15377"/>
        <dbReference type="ChEBI" id="CHEBI:29950"/>
        <dbReference type="ChEBI" id="CHEBI:50058"/>
        <dbReference type="ChEBI" id="CHEBI:57844"/>
        <dbReference type="ChEBI" id="CHEBI:58772"/>
        <dbReference type="EC" id="1.8.4.11"/>
    </reaction>
</comment>
<comment type="similarity">
    <text evidence="1">Belongs to the MsrA Met sulfoxide reductase family.</text>
</comment>
<evidence type="ECO:0000256" key="6">
    <source>
        <dbReference type="ARBA" id="ARBA00047806"/>
    </source>
</evidence>
<dbReference type="AlphaFoldDB" id="A0A0C9QQD8"/>
<organism evidence="9">
    <name type="scientific">Wollemia nobilis</name>
    <dbReference type="NCBI Taxonomy" id="56998"/>
    <lineage>
        <taxon>Eukaryota</taxon>
        <taxon>Viridiplantae</taxon>
        <taxon>Streptophyta</taxon>
        <taxon>Embryophyta</taxon>
        <taxon>Tracheophyta</taxon>
        <taxon>Spermatophyta</taxon>
        <taxon>Pinopsida</taxon>
        <taxon>Pinidae</taxon>
        <taxon>Conifers II</taxon>
        <taxon>Araucariales</taxon>
        <taxon>Araucariaceae</taxon>
        <taxon>Wollemia</taxon>
    </lineage>
</organism>
<dbReference type="Pfam" id="PF01625">
    <property type="entry name" value="PMSR"/>
    <property type="match status" value="1"/>
</dbReference>
<evidence type="ECO:0000313" key="9">
    <source>
        <dbReference type="EMBL" id="JAG86935.1"/>
    </source>
</evidence>
<dbReference type="GO" id="GO:0034599">
    <property type="term" value="P:cellular response to oxidative stress"/>
    <property type="evidence" value="ECO:0007669"/>
    <property type="project" value="TreeGrafter"/>
</dbReference>
<evidence type="ECO:0000256" key="2">
    <source>
        <dbReference type="ARBA" id="ARBA00012502"/>
    </source>
</evidence>
<evidence type="ECO:0000256" key="5">
    <source>
        <dbReference type="ARBA" id="ARBA00030643"/>
    </source>
</evidence>
<evidence type="ECO:0000256" key="4">
    <source>
        <dbReference type="ARBA" id="ARBA00030273"/>
    </source>
</evidence>
<feature type="domain" description="Peptide methionine sulphoxide reductase MsrA" evidence="8">
    <location>
        <begin position="110"/>
        <end position="251"/>
    </location>
</feature>
<evidence type="ECO:0000256" key="7">
    <source>
        <dbReference type="ARBA" id="ARBA00048782"/>
    </source>
</evidence>
<keyword evidence="3" id="KW-0560">Oxidoreductase</keyword>
<dbReference type="PANTHER" id="PTHR42799">
    <property type="entry name" value="MITOCHONDRIAL PEPTIDE METHIONINE SULFOXIDE REDUCTASE"/>
    <property type="match status" value="1"/>
</dbReference>
<dbReference type="InterPro" id="IPR002569">
    <property type="entry name" value="Met_Sox_Rdtase_MsrA_dom"/>
</dbReference>
<evidence type="ECO:0000256" key="3">
    <source>
        <dbReference type="ARBA" id="ARBA00023002"/>
    </source>
</evidence>
<reference evidence="9" key="1">
    <citation type="submission" date="2015-02" db="EMBL/GenBank/DDBJ databases">
        <title>A transcriptome of Wollemia nobilis - a relic of Gondwana.</title>
        <authorList>
            <person name="Chia J.Y."/>
            <person name="Leong Y.S."/>
            <person name="Abdul Karim S."/>
            <person name="Wan Azmi N."/>
            <person name="Hercus R."/>
            <person name="Croft L."/>
        </authorList>
    </citation>
    <scope>NUCLEOTIDE SEQUENCE</scope>
    <source>
        <strain evidence="9">MaeBrown</strain>
        <tissue evidence="9">Leaf</tissue>
    </source>
</reference>
<accession>A0A0C9QQD8</accession>
<dbReference type="GO" id="GO:0005737">
    <property type="term" value="C:cytoplasm"/>
    <property type="evidence" value="ECO:0007669"/>
    <property type="project" value="TreeGrafter"/>
</dbReference>
<dbReference type="HAMAP" id="MF_01401">
    <property type="entry name" value="MsrA"/>
    <property type="match status" value="1"/>
</dbReference>
<comment type="catalytic activity">
    <reaction evidence="6">
        <text>L-methionyl-[protein] + [thioredoxin]-disulfide + H2O = L-methionyl-(S)-S-oxide-[protein] + [thioredoxin]-dithiol</text>
        <dbReference type="Rhea" id="RHEA:14217"/>
        <dbReference type="Rhea" id="RHEA-COMP:10698"/>
        <dbReference type="Rhea" id="RHEA-COMP:10700"/>
        <dbReference type="Rhea" id="RHEA-COMP:12313"/>
        <dbReference type="Rhea" id="RHEA-COMP:12315"/>
        <dbReference type="ChEBI" id="CHEBI:15377"/>
        <dbReference type="ChEBI" id="CHEBI:16044"/>
        <dbReference type="ChEBI" id="CHEBI:29950"/>
        <dbReference type="ChEBI" id="CHEBI:44120"/>
        <dbReference type="ChEBI" id="CHEBI:50058"/>
        <dbReference type="EC" id="1.8.4.11"/>
    </reaction>
</comment>
<dbReference type="InterPro" id="IPR036509">
    <property type="entry name" value="Met_Sox_Rdtase_MsrA_sf"/>
</dbReference>
<proteinExistence type="inferred from homology"/>
<dbReference type="NCBIfam" id="TIGR00401">
    <property type="entry name" value="msrA"/>
    <property type="match status" value="1"/>
</dbReference>
<dbReference type="FunFam" id="3.30.1060.10:FF:000002">
    <property type="entry name" value="Peptide methionine sulfoxide reductase"/>
    <property type="match status" value="1"/>
</dbReference>
<dbReference type="EMBL" id="GCHU01013872">
    <property type="protein sequence ID" value="JAG86935.1"/>
    <property type="molecule type" value="Transcribed_RNA"/>
</dbReference>
<name>A0A0C9QQD8_9CONI</name>
<evidence type="ECO:0000259" key="8">
    <source>
        <dbReference type="Pfam" id="PF01625"/>
    </source>
</evidence>
<dbReference type="PANTHER" id="PTHR42799:SF2">
    <property type="entry name" value="MITOCHONDRIAL PEPTIDE METHIONINE SULFOXIDE REDUCTASE"/>
    <property type="match status" value="1"/>
</dbReference>
<dbReference type="Gene3D" id="3.30.1060.10">
    <property type="entry name" value="Peptide methionine sulphoxide reductase MsrA"/>
    <property type="match status" value="1"/>
</dbReference>
<evidence type="ECO:0000256" key="1">
    <source>
        <dbReference type="ARBA" id="ARBA00005591"/>
    </source>
</evidence>
<dbReference type="GO" id="GO:0008113">
    <property type="term" value="F:peptide-methionine (S)-S-oxide reductase activity"/>
    <property type="evidence" value="ECO:0007669"/>
    <property type="project" value="UniProtKB-EC"/>
</dbReference>